<accession>A0A8S0YW22</accession>
<dbReference type="EMBL" id="CADEBD010000171">
    <property type="protein sequence ID" value="CAB3224367.1"/>
    <property type="molecule type" value="Genomic_DNA"/>
</dbReference>
<reference evidence="2 3" key="1">
    <citation type="submission" date="2020-04" db="EMBL/GenBank/DDBJ databases">
        <authorList>
            <person name="Wallbank WR R."/>
            <person name="Pardo Diaz C."/>
            <person name="Kozak K."/>
            <person name="Martin S."/>
            <person name="Jiggins C."/>
            <person name="Moest M."/>
            <person name="Warren A I."/>
            <person name="Byers J.R.P. K."/>
            <person name="Montejo-Kovacevich G."/>
            <person name="Yen C E."/>
        </authorList>
    </citation>
    <scope>NUCLEOTIDE SEQUENCE [LARGE SCALE GENOMIC DNA]</scope>
</reference>
<evidence type="ECO:0000256" key="1">
    <source>
        <dbReference type="SAM" id="Phobius"/>
    </source>
</evidence>
<evidence type="ECO:0000313" key="3">
    <source>
        <dbReference type="Proteomes" id="UP000494256"/>
    </source>
</evidence>
<dbReference type="OrthoDB" id="272985at2759"/>
<dbReference type="Proteomes" id="UP000494256">
    <property type="component" value="Unassembled WGS sequence"/>
</dbReference>
<protein>
    <submittedName>
        <fullName evidence="2">Uncharacterized protein</fullName>
    </submittedName>
</protein>
<keyword evidence="1" id="KW-0472">Membrane</keyword>
<name>A0A8S0YW22_ARCPL</name>
<keyword evidence="1" id="KW-1133">Transmembrane helix</keyword>
<dbReference type="AlphaFoldDB" id="A0A8S0YW22"/>
<sequence>MDYPRRRGRRRRSDTFASLSVPNHSCDQQSPRQWCFTNSVTSFLILSSLIGIIYLMLDYHCYSCSKVDATALVKTVEQISKKVYTMQDKYYDLHTKISRLSQELPKLESQISILEAFANTAVQKEMGWDPKLPLTLSNLDELLKKTILDEGKNNSKSYMKCSKCSKKSIVPSTLQPIVVNQD</sequence>
<feature type="transmembrane region" description="Helical" evidence="1">
    <location>
        <begin position="34"/>
        <end position="57"/>
    </location>
</feature>
<proteinExistence type="predicted"/>
<evidence type="ECO:0000313" key="2">
    <source>
        <dbReference type="EMBL" id="CAB3224367.1"/>
    </source>
</evidence>
<gene>
    <name evidence="2" type="ORF">APLA_LOCUS1916</name>
</gene>
<keyword evidence="1" id="KW-0812">Transmembrane</keyword>
<comment type="caution">
    <text evidence="2">The sequence shown here is derived from an EMBL/GenBank/DDBJ whole genome shotgun (WGS) entry which is preliminary data.</text>
</comment>
<organism evidence="2 3">
    <name type="scientific">Arctia plantaginis</name>
    <name type="common">Wood tiger moth</name>
    <name type="synonym">Phalaena plantaginis</name>
    <dbReference type="NCBI Taxonomy" id="874455"/>
    <lineage>
        <taxon>Eukaryota</taxon>
        <taxon>Metazoa</taxon>
        <taxon>Ecdysozoa</taxon>
        <taxon>Arthropoda</taxon>
        <taxon>Hexapoda</taxon>
        <taxon>Insecta</taxon>
        <taxon>Pterygota</taxon>
        <taxon>Neoptera</taxon>
        <taxon>Endopterygota</taxon>
        <taxon>Lepidoptera</taxon>
        <taxon>Glossata</taxon>
        <taxon>Ditrysia</taxon>
        <taxon>Noctuoidea</taxon>
        <taxon>Erebidae</taxon>
        <taxon>Arctiinae</taxon>
        <taxon>Arctia</taxon>
    </lineage>
</organism>